<dbReference type="PANTHER" id="PTHR30193:SF18">
    <property type="entry name" value="OSMOPROTECTIVE COMPOUNDS UPTAKE PERMEASE PROTEIN GGTC"/>
    <property type="match status" value="1"/>
</dbReference>
<dbReference type="GO" id="GO:0005886">
    <property type="term" value="C:plasma membrane"/>
    <property type="evidence" value="ECO:0007669"/>
    <property type="project" value="UniProtKB-SubCell"/>
</dbReference>
<dbReference type="Gene3D" id="1.10.3720.10">
    <property type="entry name" value="MetI-like"/>
    <property type="match status" value="1"/>
</dbReference>
<reference evidence="10" key="1">
    <citation type="journal article" date="2013" name="Stand. Genomic Sci.">
        <title>Complete genome sequence of the halophilic bacterium Spirochaeta africana type strain (Z-7692(T)) from the alkaline Lake Magadi in the East African Rift.</title>
        <authorList>
            <person name="Liolos K."/>
            <person name="Abt B."/>
            <person name="Scheuner C."/>
            <person name="Teshima H."/>
            <person name="Held B."/>
            <person name="Lapidus A."/>
            <person name="Nolan M."/>
            <person name="Lucas S."/>
            <person name="Deshpande S."/>
            <person name="Cheng J.F."/>
            <person name="Tapia R."/>
            <person name="Goodwin L.A."/>
            <person name="Pitluck S."/>
            <person name="Pagani I."/>
            <person name="Ivanova N."/>
            <person name="Mavromatis K."/>
            <person name="Mikhailova N."/>
            <person name="Huntemann M."/>
            <person name="Pati A."/>
            <person name="Chen A."/>
            <person name="Palaniappan K."/>
            <person name="Land M."/>
            <person name="Rohde M."/>
            <person name="Tindall B.J."/>
            <person name="Detter J.C."/>
            <person name="Goker M."/>
            <person name="Bristow J."/>
            <person name="Eisen J.A."/>
            <person name="Markowitz V."/>
            <person name="Hugenholtz P."/>
            <person name="Woyke T."/>
            <person name="Klenk H.P."/>
            <person name="Kyrpides N.C."/>
        </authorList>
    </citation>
    <scope>NUCLEOTIDE SEQUENCE</scope>
    <source>
        <strain evidence="10">ATCC 700263 / DSM 8902 / Z-7692</strain>
    </source>
</reference>
<keyword evidence="2 7" id="KW-0813">Transport</keyword>
<dbReference type="Proteomes" id="UP000007383">
    <property type="component" value="Chromosome"/>
</dbReference>
<keyword evidence="10" id="KW-1185">Reference proteome</keyword>
<proteinExistence type="inferred from homology"/>
<dbReference type="KEGG" id="sfc:Spiaf_2495"/>
<dbReference type="GO" id="GO:0055085">
    <property type="term" value="P:transmembrane transport"/>
    <property type="evidence" value="ECO:0007669"/>
    <property type="project" value="InterPro"/>
</dbReference>
<keyword evidence="3" id="KW-1003">Cell membrane</keyword>
<evidence type="ECO:0000256" key="6">
    <source>
        <dbReference type="ARBA" id="ARBA00023136"/>
    </source>
</evidence>
<comment type="similarity">
    <text evidence="7">Belongs to the binding-protein-dependent transport system permease family.</text>
</comment>
<feature type="transmembrane region" description="Helical" evidence="7">
    <location>
        <begin position="275"/>
        <end position="300"/>
    </location>
</feature>
<feature type="transmembrane region" description="Helical" evidence="7">
    <location>
        <begin position="143"/>
        <end position="164"/>
    </location>
</feature>
<feature type="transmembrane region" description="Helical" evidence="7">
    <location>
        <begin position="12"/>
        <end position="29"/>
    </location>
</feature>
<feature type="transmembrane region" description="Helical" evidence="7">
    <location>
        <begin position="41"/>
        <end position="60"/>
    </location>
</feature>
<keyword evidence="6 7" id="KW-0472">Membrane</keyword>
<evidence type="ECO:0000256" key="7">
    <source>
        <dbReference type="RuleBase" id="RU363032"/>
    </source>
</evidence>
<dbReference type="STRING" id="889378.Spiaf_2495"/>
<dbReference type="AlphaFoldDB" id="H9ULY3"/>
<accession>H9ULY3</accession>
<evidence type="ECO:0000313" key="9">
    <source>
        <dbReference type="EMBL" id="AFG38526.1"/>
    </source>
</evidence>
<dbReference type="Pfam" id="PF00528">
    <property type="entry name" value="BPD_transp_1"/>
    <property type="match status" value="1"/>
</dbReference>
<dbReference type="SUPFAM" id="SSF161098">
    <property type="entry name" value="MetI-like"/>
    <property type="match status" value="1"/>
</dbReference>
<dbReference type="EMBL" id="CP003282">
    <property type="protein sequence ID" value="AFG38526.1"/>
    <property type="molecule type" value="Genomic_DNA"/>
</dbReference>
<feature type="transmembrane region" description="Helical" evidence="7">
    <location>
        <begin position="333"/>
        <end position="352"/>
    </location>
</feature>
<protein>
    <submittedName>
        <fullName evidence="9">Permease component of ABC-type sugar transporter</fullName>
    </submittedName>
</protein>
<evidence type="ECO:0000256" key="3">
    <source>
        <dbReference type="ARBA" id="ARBA00022475"/>
    </source>
</evidence>
<dbReference type="InterPro" id="IPR051393">
    <property type="entry name" value="ABC_transporter_permease"/>
</dbReference>
<dbReference type="SUPFAM" id="SSF160964">
    <property type="entry name" value="MalF N-terminal region-like"/>
    <property type="match status" value="1"/>
</dbReference>
<evidence type="ECO:0000259" key="8">
    <source>
        <dbReference type="PROSITE" id="PS50928"/>
    </source>
</evidence>
<dbReference type="PROSITE" id="PS50928">
    <property type="entry name" value="ABC_TM1"/>
    <property type="match status" value="1"/>
</dbReference>
<dbReference type="InterPro" id="IPR035906">
    <property type="entry name" value="MetI-like_sf"/>
</dbReference>
<evidence type="ECO:0000256" key="5">
    <source>
        <dbReference type="ARBA" id="ARBA00022989"/>
    </source>
</evidence>
<evidence type="ECO:0000256" key="2">
    <source>
        <dbReference type="ARBA" id="ARBA00022448"/>
    </source>
</evidence>
<dbReference type="CDD" id="cd06261">
    <property type="entry name" value="TM_PBP2"/>
    <property type="match status" value="1"/>
</dbReference>
<keyword evidence="4 7" id="KW-0812">Transmembrane</keyword>
<keyword evidence="9" id="KW-0762">Sugar transport</keyword>
<feature type="domain" description="ABC transmembrane type-1" evidence="8">
    <location>
        <begin position="139"/>
        <end position="354"/>
    </location>
</feature>
<sequence>MLEFFSKPLVRLITSILILIGLVGVFYWSVLFMRSQDAPRIVLAAVSLIVGVVGIWALYLSVDNLVDALPTRPRDIIRPYVFIAPALTVMSVYLLYPGIRTIWVSFFEYRRGRGGPTPGTFGLDNYISLFTDSSILISFRNNLLWLILVPMFAVSIGLIVAVLVDRIKWEKYAKSLIFLPMAISFVGASIIWRFIYYRAPFGAQIGLLNAIRVNLLGLDPVGFLRIQPWNNLFLIVIMIWLQTGFAMVILSSAVKGVPSSLLEAARIDGAGEFRIFFQVIIPYIGPTILTVTTTITILVLKVFDVVYVMTSGNFDTNVIANVMYQQMFVQGNFGRGSAAAVLLFVAVLPIMIHNIRSMEARR</sequence>
<feature type="transmembrane region" description="Helical" evidence="7">
    <location>
        <begin position="232"/>
        <end position="254"/>
    </location>
</feature>
<dbReference type="eggNOG" id="COG1175">
    <property type="taxonomic scope" value="Bacteria"/>
</dbReference>
<organism evidence="9 10">
    <name type="scientific">Spirochaeta africana (strain ATCC 700263 / DSM 8902 / Z-7692)</name>
    <dbReference type="NCBI Taxonomy" id="889378"/>
    <lineage>
        <taxon>Bacteria</taxon>
        <taxon>Pseudomonadati</taxon>
        <taxon>Spirochaetota</taxon>
        <taxon>Spirochaetia</taxon>
        <taxon>Spirochaetales</taxon>
        <taxon>Spirochaetaceae</taxon>
        <taxon>Spirochaeta</taxon>
    </lineage>
</organism>
<name>H9ULY3_SPIAZ</name>
<feature type="transmembrane region" description="Helical" evidence="7">
    <location>
        <begin position="176"/>
        <end position="195"/>
    </location>
</feature>
<dbReference type="InterPro" id="IPR000515">
    <property type="entry name" value="MetI-like"/>
</dbReference>
<evidence type="ECO:0000256" key="4">
    <source>
        <dbReference type="ARBA" id="ARBA00022692"/>
    </source>
</evidence>
<keyword evidence="5 7" id="KW-1133">Transmembrane helix</keyword>
<gene>
    <name evidence="9" type="ordered locus">Spiaf_2495</name>
</gene>
<dbReference type="HOGENOM" id="CLU_016047_0_0_12"/>
<dbReference type="PATRIC" id="fig|889378.3.peg.2472"/>
<evidence type="ECO:0000313" key="10">
    <source>
        <dbReference type="Proteomes" id="UP000007383"/>
    </source>
</evidence>
<dbReference type="PANTHER" id="PTHR30193">
    <property type="entry name" value="ABC TRANSPORTER PERMEASE PROTEIN"/>
    <property type="match status" value="1"/>
</dbReference>
<feature type="transmembrane region" description="Helical" evidence="7">
    <location>
        <begin position="80"/>
        <end position="99"/>
    </location>
</feature>
<comment type="subcellular location">
    <subcellularLocation>
        <location evidence="1 7">Cell membrane</location>
        <topology evidence="1 7">Multi-pass membrane protein</topology>
    </subcellularLocation>
</comment>
<evidence type="ECO:0000256" key="1">
    <source>
        <dbReference type="ARBA" id="ARBA00004651"/>
    </source>
</evidence>